<protein>
    <submittedName>
        <fullName evidence="1">Uncharacterized protein</fullName>
    </submittedName>
</protein>
<sequence>MEPGLQVSAATGAMESVLSKLSPLLTDKHGDFHGDAESLLSELEALHAILRNMSEVTDPHEQARRWMKEVREFSYDVDDGLDEFVLSADDGSGNKPDELAEQIKIWLTETMARRRTGEEINISKASIEAEEDPRDCFLYNKEVSDSDLVGIDGPSAELAKMLREDGSAQQQRLKVVSVVGCGGLGKTALARHAYNTFGEQFSCRAFVSVSRNPDEVTILRSVLSQLGNDQTVPGGDVQLLIASFSSFLEDKRYFIIVDDVWDVHTWDIIKRAFPKSSCGSRIITTTRIHEVAKACCASYGGHVYELSPLSMVDSERLLLKTVFRSDEQCPSHLKRVSDMILQKCGGLPLAIIAVSDLLAANTHEHQWEQLYNSFRHGLGSNPAIERIMMILLLGFSDLSPCLKSCLLYLAIFPENYAIQKERLVLRWIAEGFVREEPGYTLYESGERCFNELINRNLIQPGDTNEFGEVETCRVHGIVLDFLISISKEDNFVTLLGAPGVNPEPENMVRRLSLQEGSDIPTNLVLRNACSLTVFGHCVKVPSLLALRHLRILDFEGYRELEDHHLADIGNLFQLKYLKLKYSKITKLPEQIAELQYLESLDICGNNTTIEIPSAINQLRRLVRLAVSEDTVLPDEIGGIKALQVLEGINVNTQSTNFIRQIGQLPNLRKLSISFINYYAGDNWKENQEEMVSVICRLGKANLHVLHITINEGADEIFEESWCPAPDSLRELVIKVDTVSRVPRWIGSLANLQKLFIPMWDIRQEDVVILGGLPGLHNLCLTALTAGSKDGRLKISRGHGFPSLSHFKIGWEECALGLSFEAGSMPKLQKVELEFDAEETLSVTNGNFDFGIENVSCLTSISMRCTYDDESIRPTLEAAMEKAINAHPNNPMLVWIK</sequence>
<dbReference type="Proteomes" id="UP001732700">
    <property type="component" value="Chromosome 3D"/>
</dbReference>
<name>A0ACD5W3L2_AVESA</name>
<proteinExistence type="predicted"/>
<accession>A0ACD5W3L2</accession>
<evidence type="ECO:0000313" key="2">
    <source>
        <dbReference type="Proteomes" id="UP001732700"/>
    </source>
</evidence>
<reference evidence="1" key="1">
    <citation type="submission" date="2021-05" db="EMBL/GenBank/DDBJ databases">
        <authorList>
            <person name="Scholz U."/>
            <person name="Mascher M."/>
            <person name="Fiebig A."/>
        </authorList>
    </citation>
    <scope>NUCLEOTIDE SEQUENCE [LARGE SCALE GENOMIC DNA]</scope>
</reference>
<keyword evidence="2" id="KW-1185">Reference proteome</keyword>
<reference evidence="1" key="2">
    <citation type="submission" date="2025-09" db="UniProtKB">
        <authorList>
            <consortium name="EnsemblPlants"/>
        </authorList>
    </citation>
    <scope>IDENTIFICATION</scope>
</reference>
<evidence type="ECO:0000313" key="1">
    <source>
        <dbReference type="EnsemblPlants" id="AVESA.00010b.r2.3DG0563360.2.CDS"/>
    </source>
</evidence>
<organism evidence="1 2">
    <name type="scientific">Avena sativa</name>
    <name type="common">Oat</name>
    <dbReference type="NCBI Taxonomy" id="4498"/>
    <lineage>
        <taxon>Eukaryota</taxon>
        <taxon>Viridiplantae</taxon>
        <taxon>Streptophyta</taxon>
        <taxon>Embryophyta</taxon>
        <taxon>Tracheophyta</taxon>
        <taxon>Spermatophyta</taxon>
        <taxon>Magnoliopsida</taxon>
        <taxon>Liliopsida</taxon>
        <taxon>Poales</taxon>
        <taxon>Poaceae</taxon>
        <taxon>BOP clade</taxon>
        <taxon>Pooideae</taxon>
        <taxon>Poodae</taxon>
        <taxon>Poeae</taxon>
        <taxon>Poeae Chloroplast Group 1 (Aveneae type)</taxon>
        <taxon>Aveninae</taxon>
        <taxon>Avena</taxon>
    </lineage>
</organism>
<dbReference type="EnsemblPlants" id="AVESA.00010b.r2.3DG0563360.2">
    <property type="protein sequence ID" value="AVESA.00010b.r2.3DG0563360.2.CDS"/>
    <property type="gene ID" value="AVESA.00010b.r2.3DG0563360"/>
</dbReference>